<dbReference type="PROSITE" id="PS51257">
    <property type="entry name" value="PROKAR_LIPOPROTEIN"/>
    <property type="match status" value="1"/>
</dbReference>
<dbReference type="EMBL" id="FOSH01000015">
    <property type="protein sequence ID" value="SFK57081.1"/>
    <property type="molecule type" value="Genomic_DNA"/>
</dbReference>
<name>A0A1I4AME5_9GAMM</name>
<evidence type="ECO:0000313" key="3">
    <source>
        <dbReference type="Proteomes" id="UP000198924"/>
    </source>
</evidence>
<dbReference type="RefSeq" id="WP_091714965.1">
    <property type="nucleotide sequence ID" value="NZ_FOSH01000015.1"/>
</dbReference>
<keyword evidence="1" id="KW-0812">Transmembrane</keyword>
<protein>
    <submittedName>
        <fullName evidence="2">Uncharacterized protein</fullName>
    </submittedName>
</protein>
<sequence length="206" mass="23061">MKTHGFIYLFIGLVSCLGLLLAFVWGIEVGFSVSQDEYERNIIPVLSVLGTWVGAFATCSAVLLSLWLAFRQINQDKEILDCRLDMNLIPGYQNEPCIGLTVVSKGNKPANILSLSWFGEGAKTAIWVARFNQHSETLPKVLSYGQQINLMHVPHFERDLAKYVREHMDGKFENLYLSLNTTTGSTKVKVKESMLSLIKSSESANK</sequence>
<feature type="transmembrane region" description="Helical" evidence="1">
    <location>
        <begin position="7"/>
        <end position="27"/>
    </location>
</feature>
<evidence type="ECO:0000313" key="2">
    <source>
        <dbReference type="EMBL" id="SFK57081.1"/>
    </source>
</evidence>
<organism evidence="2 3">
    <name type="scientific">Methylophaga sulfidovorans</name>
    <dbReference type="NCBI Taxonomy" id="45496"/>
    <lineage>
        <taxon>Bacteria</taxon>
        <taxon>Pseudomonadati</taxon>
        <taxon>Pseudomonadota</taxon>
        <taxon>Gammaproteobacteria</taxon>
        <taxon>Thiotrichales</taxon>
        <taxon>Piscirickettsiaceae</taxon>
        <taxon>Methylophaga</taxon>
    </lineage>
</organism>
<dbReference type="Proteomes" id="UP000198924">
    <property type="component" value="Unassembled WGS sequence"/>
</dbReference>
<reference evidence="3" key="1">
    <citation type="submission" date="2016-10" db="EMBL/GenBank/DDBJ databases">
        <authorList>
            <person name="Varghese N."/>
            <person name="Submissions S."/>
        </authorList>
    </citation>
    <scope>NUCLEOTIDE SEQUENCE [LARGE SCALE GENOMIC DNA]</scope>
    <source>
        <strain evidence="3">DSM 11578</strain>
    </source>
</reference>
<keyword evidence="3" id="KW-1185">Reference proteome</keyword>
<accession>A0A1I4AME5</accession>
<dbReference type="AlphaFoldDB" id="A0A1I4AME5"/>
<gene>
    <name evidence="2" type="ORF">SAMN04488079_1153</name>
</gene>
<evidence type="ECO:0000256" key="1">
    <source>
        <dbReference type="SAM" id="Phobius"/>
    </source>
</evidence>
<keyword evidence="1" id="KW-1133">Transmembrane helix</keyword>
<dbReference type="OrthoDB" id="5625185at2"/>
<proteinExistence type="predicted"/>
<keyword evidence="1" id="KW-0472">Membrane</keyword>
<feature type="transmembrane region" description="Helical" evidence="1">
    <location>
        <begin position="47"/>
        <end position="70"/>
    </location>
</feature>